<evidence type="ECO:0000313" key="2">
    <source>
        <dbReference type="Proteomes" id="UP000000768"/>
    </source>
</evidence>
<proteinExistence type="predicted"/>
<organism evidence="1 2">
    <name type="scientific">Sorghum bicolor</name>
    <name type="common">Sorghum</name>
    <name type="synonym">Sorghum vulgare</name>
    <dbReference type="NCBI Taxonomy" id="4558"/>
    <lineage>
        <taxon>Eukaryota</taxon>
        <taxon>Viridiplantae</taxon>
        <taxon>Streptophyta</taxon>
        <taxon>Embryophyta</taxon>
        <taxon>Tracheophyta</taxon>
        <taxon>Spermatophyta</taxon>
        <taxon>Magnoliopsida</taxon>
        <taxon>Liliopsida</taxon>
        <taxon>Poales</taxon>
        <taxon>Poaceae</taxon>
        <taxon>PACMAD clade</taxon>
        <taxon>Panicoideae</taxon>
        <taxon>Andropogonodae</taxon>
        <taxon>Andropogoneae</taxon>
        <taxon>Sorghinae</taxon>
        <taxon>Sorghum</taxon>
    </lineage>
</organism>
<gene>
    <name evidence="1" type="ORF">SORBI_3001G262000</name>
</gene>
<accession>A0A1B6QL64</accession>
<dbReference type="Proteomes" id="UP000000768">
    <property type="component" value="Chromosome 1"/>
</dbReference>
<dbReference type="InParanoid" id="A0A1B6QL64"/>
<reference evidence="2" key="2">
    <citation type="journal article" date="2018" name="Plant J.">
        <title>The Sorghum bicolor reference genome: improved assembly, gene annotations, a transcriptome atlas, and signatures of genome organization.</title>
        <authorList>
            <person name="McCormick R.F."/>
            <person name="Truong S.K."/>
            <person name="Sreedasyam A."/>
            <person name="Jenkins J."/>
            <person name="Shu S."/>
            <person name="Sims D."/>
            <person name="Kennedy M."/>
            <person name="Amirebrahimi M."/>
            <person name="Weers B.D."/>
            <person name="McKinley B."/>
            <person name="Mattison A."/>
            <person name="Morishige D.T."/>
            <person name="Grimwood J."/>
            <person name="Schmutz J."/>
            <person name="Mullet J.E."/>
        </authorList>
    </citation>
    <scope>NUCLEOTIDE SEQUENCE [LARGE SCALE GENOMIC DNA]</scope>
    <source>
        <strain evidence="2">cv. BTx623</strain>
    </source>
</reference>
<sequence>MTMTHCFNWMKITISTLVLQKSQINNLPHSVVQSNSIEDPCSVCLENPSMGDTICHLPFERSELCLKSDHPCLHCFRAPLCTLPCNHHSANNSFSDGWYYI</sequence>
<dbReference type="EMBL" id="CM000760">
    <property type="protein sequence ID" value="KXG38653.1"/>
    <property type="molecule type" value="Genomic_DNA"/>
</dbReference>
<dbReference type="AlphaFoldDB" id="A0A1B6QL64"/>
<keyword evidence="2" id="KW-1185">Reference proteome</keyword>
<dbReference type="Gramene" id="KXG38653">
    <property type="protein sequence ID" value="KXG38653"/>
    <property type="gene ID" value="SORBI_3001G262000"/>
</dbReference>
<name>A0A1B6QL64_SORBI</name>
<reference evidence="1 2" key="1">
    <citation type="journal article" date="2009" name="Nature">
        <title>The Sorghum bicolor genome and the diversification of grasses.</title>
        <authorList>
            <person name="Paterson A.H."/>
            <person name="Bowers J.E."/>
            <person name="Bruggmann R."/>
            <person name="Dubchak I."/>
            <person name="Grimwood J."/>
            <person name="Gundlach H."/>
            <person name="Haberer G."/>
            <person name="Hellsten U."/>
            <person name="Mitros T."/>
            <person name="Poliakov A."/>
            <person name="Schmutz J."/>
            <person name="Spannagl M."/>
            <person name="Tang H."/>
            <person name="Wang X."/>
            <person name="Wicker T."/>
            <person name="Bharti A.K."/>
            <person name="Chapman J."/>
            <person name="Feltus F.A."/>
            <person name="Gowik U."/>
            <person name="Grigoriev I.V."/>
            <person name="Lyons E."/>
            <person name="Maher C.A."/>
            <person name="Martis M."/>
            <person name="Narechania A."/>
            <person name="Otillar R.P."/>
            <person name="Penning B.W."/>
            <person name="Salamov A.A."/>
            <person name="Wang Y."/>
            <person name="Zhang L."/>
            <person name="Carpita N.C."/>
            <person name="Freeling M."/>
            <person name="Gingle A.R."/>
            <person name="Hash C.T."/>
            <person name="Keller B."/>
            <person name="Klein P."/>
            <person name="Kresovich S."/>
            <person name="McCann M.C."/>
            <person name="Ming R."/>
            <person name="Peterson D.G."/>
            <person name="Mehboob-ur-Rahman"/>
            <person name="Ware D."/>
            <person name="Westhoff P."/>
            <person name="Mayer K.F."/>
            <person name="Messing J."/>
            <person name="Rokhsar D.S."/>
        </authorList>
    </citation>
    <scope>NUCLEOTIDE SEQUENCE [LARGE SCALE GENOMIC DNA]</scope>
    <source>
        <strain evidence="2">cv. BTx623</strain>
    </source>
</reference>
<evidence type="ECO:0000313" key="1">
    <source>
        <dbReference type="EMBL" id="KXG38653.1"/>
    </source>
</evidence>
<protein>
    <submittedName>
        <fullName evidence="1">Uncharacterized protein</fullName>
    </submittedName>
</protein>